<dbReference type="CDD" id="cd11572">
    <property type="entry name" value="RlmI_M_like"/>
    <property type="match status" value="1"/>
</dbReference>
<organism evidence="10 11">
    <name type="scientific">Pyxidicoccus parkwayensis</name>
    <dbReference type="NCBI Taxonomy" id="2813578"/>
    <lineage>
        <taxon>Bacteria</taxon>
        <taxon>Pseudomonadati</taxon>
        <taxon>Myxococcota</taxon>
        <taxon>Myxococcia</taxon>
        <taxon>Myxococcales</taxon>
        <taxon>Cystobacterineae</taxon>
        <taxon>Myxococcaceae</taxon>
        <taxon>Pyxidicoccus</taxon>
    </lineage>
</organism>
<evidence type="ECO:0000256" key="3">
    <source>
        <dbReference type="ARBA" id="ARBA00022552"/>
    </source>
</evidence>
<accession>A0ABX7P943</accession>
<dbReference type="InterPro" id="IPR015947">
    <property type="entry name" value="PUA-like_sf"/>
</dbReference>
<dbReference type="SUPFAM" id="SSF53335">
    <property type="entry name" value="S-adenosyl-L-methionine-dependent methyltransferases"/>
    <property type="match status" value="1"/>
</dbReference>
<dbReference type="Gene3D" id="3.30.750.80">
    <property type="entry name" value="RNA methyltransferase domain (HRMD) like"/>
    <property type="match status" value="1"/>
</dbReference>
<dbReference type="InterPro" id="IPR029063">
    <property type="entry name" value="SAM-dependent_MTases_sf"/>
</dbReference>
<dbReference type="PROSITE" id="PS50890">
    <property type="entry name" value="PUA"/>
    <property type="match status" value="1"/>
</dbReference>
<dbReference type="PANTHER" id="PTHR42873:SF1">
    <property type="entry name" value="S-ADENOSYLMETHIONINE-DEPENDENT METHYLTRANSFERASE DOMAIN-CONTAINING PROTEIN"/>
    <property type="match status" value="1"/>
</dbReference>
<evidence type="ECO:0000256" key="1">
    <source>
        <dbReference type="ARBA" id="ARBA00004496"/>
    </source>
</evidence>
<evidence type="ECO:0000313" key="11">
    <source>
        <dbReference type="Proteomes" id="UP000662747"/>
    </source>
</evidence>
<dbReference type="Gene3D" id="2.30.130.10">
    <property type="entry name" value="PUA domain"/>
    <property type="match status" value="1"/>
</dbReference>
<gene>
    <name evidence="10" type="ORF">JY651_19470</name>
</gene>
<evidence type="ECO:0000256" key="2">
    <source>
        <dbReference type="ARBA" id="ARBA00022490"/>
    </source>
</evidence>
<keyword evidence="2" id="KW-0963">Cytoplasm</keyword>
<dbReference type="Pfam" id="PF10672">
    <property type="entry name" value="Methyltrans_SAM"/>
    <property type="match status" value="1"/>
</dbReference>
<feature type="domain" description="PUA" evidence="9">
    <location>
        <begin position="9"/>
        <end position="92"/>
    </location>
</feature>
<dbReference type="SUPFAM" id="SSF88697">
    <property type="entry name" value="PUA domain-like"/>
    <property type="match status" value="1"/>
</dbReference>
<proteinExistence type="inferred from homology"/>
<evidence type="ECO:0000256" key="6">
    <source>
        <dbReference type="ARBA" id="ARBA00022691"/>
    </source>
</evidence>
<evidence type="ECO:0000259" key="9">
    <source>
        <dbReference type="SMART" id="SM00359"/>
    </source>
</evidence>
<name>A0ABX7P943_9BACT</name>
<evidence type="ECO:0000313" key="10">
    <source>
        <dbReference type="EMBL" id="QSQ26960.1"/>
    </source>
</evidence>
<dbReference type="PANTHER" id="PTHR42873">
    <property type="entry name" value="RIBOSOMAL RNA LARGE SUBUNIT METHYLTRANSFERASE"/>
    <property type="match status" value="1"/>
</dbReference>
<keyword evidence="11" id="KW-1185">Reference proteome</keyword>
<dbReference type="Proteomes" id="UP000662747">
    <property type="component" value="Chromosome"/>
</dbReference>
<dbReference type="InterPro" id="IPR019614">
    <property type="entry name" value="SAM-dep_methyl-trfase"/>
</dbReference>
<dbReference type="SMART" id="SM00359">
    <property type="entry name" value="PUA"/>
    <property type="match status" value="1"/>
</dbReference>
<dbReference type="InterPro" id="IPR041532">
    <property type="entry name" value="RlmI-like_PUA"/>
</dbReference>
<keyword evidence="6" id="KW-0949">S-adenosyl-L-methionine</keyword>
<dbReference type="Pfam" id="PF17785">
    <property type="entry name" value="PUA_3"/>
    <property type="match status" value="1"/>
</dbReference>
<dbReference type="CDD" id="cd02440">
    <property type="entry name" value="AdoMet_MTases"/>
    <property type="match status" value="1"/>
</dbReference>
<comment type="subcellular location">
    <subcellularLocation>
        <location evidence="1">Cytoplasm</location>
    </subcellularLocation>
</comment>
<reference evidence="10 11" key="1">
    <citation type="submission" date="2021-02" db="EMBL/GenBank/DDBJ databases">
        <title>De Novo genome assembly of isolated myxobacteria.</title>
        <authorList>
            <person name="Stevens D.C."/>
        </authorList>
    </citation>
    <scope>NUCLEOTIDE SEQUENCE [LARGE SCALE GENOMIC DNA]</scope>
    <source>
        <strain evidence="11">SCPEA02</strain>
    </source>
</reference>
<dbReference type="InterPro" id="IPR002478">
    <property type="entry name" value="PUA"/>
</dbReference>
<dbReference type="GO" id="GO:0032259">
    <property type="term" value="P:methylation"/>
    <property type="evidence" value="ECO:0007669"/>
    <property type="project" value="UniProtKB-KW"/>
</dbReference>
<keyword evidence="5" id="KW-0808">Transferase</keyword>
<dbReference type="CDD" id="cd21153">
    <property type="entry name" value="PUA_RlmI"/>
    <property type="match status" value="1"/>
</dbReference>
<evidence type="ECO:0000256" key="7">
    <source>
        <dbReference type="ARBA" id="ARBA00022884"/>
    </source>
</evidence>
<keyword evidence="4 10" id="KW-0489">Methyltransferase</keyword>
<dbReference type="Gene3D" id="3.40.50.150">
    <property type="entry name" value="Vaccinia Virus protein VP39"/>
    <property type="match status" value="1"/>
</dbReference>
<dbReference type="InterPro" id="IPR036974">
    <property type="entry name" value="PUA_sf"/>
</dbReference>
<protein>
    <submittedName>
        <fullName evidence="10">Class I SAM-dependent rRNA methyltransferase</fullName>
    </submittedName>
</protein>
<evidence type="ECO:0000256" key="4">
    <source>
        <dbReference type="ARBA" id="ARBA00022603"/>
    </source>
</evidence>
<keyword evidence="7" id="KW-0694">RNA-binding</keyword>
<evidence type="ECO:0000256" key="5">
    <source>
        <dbReference type="ARBA" id="ARBA00022679"/>
    </source>
</evidence>
<comment type="similarity">
    <text evidence="8">Belongs to the methyltransferase superfamily. RlmI family.</text>
</comment>
<evidence type="ECO:0000256" key="8">
    <source>
        <dbReference type="ARBA" id="ARBA00038091"/>
    </source>
</evidence>
<sequence>MRSDTVNVVKLELARGLGRHLRAGHPWVFRKALEHVPRIPAGCVVDLTENGKFVARGYYDPHSAIAVRVLTRDPRESVDAAFITRRVKAALAERQSLIDLTDTDSYRLIHGEGDGLPGVVVDLYAGWAVMKLYSAGLTPYRPLILEALKAGVPGLKGVIGRDEVGRDDVDEDEGRGSGKMLYGHEAPEQIPIRERGATFLVDAWRGQKTGFFLDQRENRYLIRRLAKGRDVLNCFSFSGGFSVNAALGGANSVFSVDLDPDAIALARENFTRNGLPAEKHDFLAADVFKIIQSFKDEGRTFDLIILDPPAFAKSQRAVQAAIDGYASLNRQALGILRPGGLLATASCSARVTPLDFIGAVREASFKAGVDLALVEERYQPPDHPVRLQFPEGKYLKFYVLQSV</sequence>
<dbReference type="EMBL" id="CP071090">
    <property type="protein sequence ID" value="QSQ26960.1"/>
    <property type="molecule type" value="Genomic_DNA"/>
</dbReference>
<dbReference type="GO" id="GO:0008168">
    <property type="term" value="F:methyltransferase activity"/>
    <property type="evidence" value="ECO:0007669"/>
    <property type="project" value="UniProtKB-KW"/>
</dbReference>
<keyword evidence="3" id="KW-0698">rRNA processing</keyword>